<gene>
    <name evidence="3" type="ORF">Ahy_A03g012798</name>
</gene>
<sequence length="474" mass="53245">MRNGDNGVIFESQDPILFRTQRVETLSDLKSLILSKLWGTQASKIGRVAYRLLAPIENGVFRFRLFRLHGDEHVRLMFDIHGRIMSEQVMELSAEVGHGGSGSSAQDTYVQDNRPLAPPPIHITILENEAEEGEEESDEDYVADSGDSESSDDNDEDEFVPETPAGAVSRHVLPPPHPIPVLSVVPSHYHSLDLDAMHERISVSDTCGVDCNLDSGVEFRVGHRFRSREAVLQGLKNYSICRSAEFRVIECDRLKYHVQCRQADSGCKWSLRVALRQNLGYWEVRRFGGPHSCMAPTMSQDHRQLDSSLICRVILPMIQSNPSISIPVLQSAVHASYHFKPSYKKMCMAKQKAIAWIYGDWKKSYNKVPKLLQALQSCFPGTICGLCVKPYYEGHLMVRDCCMFDKVFWAFLSCVEAFNHCKPFFSVDGTHLYGKYGGVLLIAVAQDGNSNILPIAFAIVESESTKSCSFFLLI</sequence>
<feature type="region of interest" description="Disordered" evidence="1">
    <location>
        <begin position="95"/>
        <end position="114"/>
    </location>
</feature>
<organism evidence="3 4">
    <name type="scientific">Arachis hypogaea</name>
    <name type="common">Peanut</name>
    <dbReference type="NCBI Taxonomy" id="3818"/>
    <lineage>
        <taxon>Eukaryota</taxon>
        <taxon>Viridiplantae</taxon>
        <taxon>Streptophyta</taxon>
        <taxon>Embryophyta</taxon>
        <taxon>Tracheophyta</taxon>
        <taxon>Spermatophyta</taxon>
        <taxon>Magnoliopsida</taxon>
        <taxon>eudicotyledons</taxon>
        <taxon>Gunneridae</taxon>
        <taxon>Pentapetalae</taxon>
        <taxon>rosids</taxon>
        <taxon>fabids</taxon>
        <taxon>Fabales</taxon>
        <taxon>Fabaceae</taxon>
        <taxon>Papilionoideae</taxon>
        <taxon>50 kb inversion clade</taxon>
        <taxon>dalbergioids sensu lato</taxon>
        <taxon>Dalbergieae</taxon>
        <taxon>Pterocarpus clade</taxon>
        <taxon>Arachis</taxon>
    </lineage>
</organism>
<reference evidence="3 4" key="1">
    <citation type="submission" date="2019-01" db="EMBL/GenBank/DDBJ databases">
        <title>Sequencing of cultivated peanut Arachis hypogaea provides insights into genome evolution and oil improvement.</title>
        <authorList>
            <person name="Chen X."/>
        </authorList>
    </citation>
    <scope>NUCLEOTIDE SEQUENCE [LARGE SCALE GENOMIC DNA]</scope>
    <source>
        <strain evidence="4">cv. Fuhuasheng</strain>
        <tissue evidence="3">Leaves</tissue>
    </source>
</reference>
<comment type="caution">
    <text evidence="3">The sequence shown here is derived from an EMBL/GenBank/DDBJ whole genome shotgun (WGS) entry which is preliminary data.</text>
</comment>
<dbReference type="Proteomes" id="UP000289738">
    <property type="component" value="Chromosome A03"/>
</dbReference>
<protein>
    <recommendedName>
        <fullName evidence="2">Transposase MuDR plant domain-containing protein</fullName>
    </recommendedName>
</protein>
<dbReference type="AlphaFoldDB" id="A0A445DU66"/>
<dbReference type="PANTHER" id="PTHR31973:SF195">
    <property type="entry name" value="MUDR FAMILY TRANSPOSASE"/>
    <property type="match status" value="1"/>
</dbReference>
<accession>A0A445DU66</accession>
<evidence type="ECO:0000256" key="1">
    <source>
        <dbReference type="SAM" id="MobiDB-lite"/>
    </source>
</evidence>
<evidence type="ECO:0000313" key="4">
    <source>
        <dbReference type="Proteomes" id="UP000289738"/>
    </source>
</evidence>
<dbReference type="InterPro" id="IPR004332">
    <property type="entry name" value="Transposase_MuDR"/>
</dbReference>
<feature type="compositionally biased region" description="Acidic residues" evidence="1">
    <location>
        <begin position="130"/>
        <end position="160"/>
    </location>
</feature>
<dbReference type="EMBL" id="SDMP01000003">
    <property type="protein sequence ID" value="RYR66742.1"/>
    <property type="molecule type" value="Genomic_DNA"/>
</dbReference>
<evidence type="ECO:0000313" key="3">
    <source>
        <dbReference type="EMBL" id="RYR66742.1"/>
    </source>
</evidence>
<keyword evidence="4" id="KW-1185">Reference proteome</keyword>
<dbReference type="Pfam" id="PF03108">
    <property type="entry name" value="DBD_Tnp_Mut"/>
    <property type="match status" value="1"/>
</dbReference>
<dbReference type="PANTHER" id="PTHR31973">
    <property type="entry name" value="POLYPROTEIN, PUTATIVE-RELATED"/>
    <property type="match status" value="1"/>
</dbReference>
<feature type="domain" description="Transposase MuDR plant" evidence="2">
    <location>
        <begin position="217"/>
        <end position="278"/>
    </location>
</feature>
<proteinExistence type="predicted"/>
<feature type="region of interest" description="Disordered" evidence="1">
    <location>
        <begin position="130"/>
        <end position="162"/>
    </location>
</feature>
<evidence type="ECO:0000259" key="2">
    <source>
        <dbReference type="Pfam" id="PF03108"/>
    </source>
</evidence>
<name>A0A445DU66_ARAHY</name>
<dbReference type="STRING" id="3818.A0A445DU66"/>